<dbReference type="PANTHER" id="PTHR10472">
    <property type="entry name" value="D-TYROSYL-TRNA TYR DEACYLASE"/>
    <property type="match status" value="1"/>
</dbReference>
<organism evidence="6">
    <name type="scientific">freshwater metagenome</name>
    <dbReference type="NCBI Taxonomy" id="449393"/>
    <lineage>
        <taxon>unclassified sequences</taxon>
        <taxon>metagenomes</taxon>
        <taxon>ecological metagenomes</taxon>
    </lineage>
</organism>
<dbReference type="SUPFAM" id="SSF69500">
    <property type="entry name" value="DTD-like"/>
    <property type="match status" value="1"/>
</dbReference>
<evidence type="ECO:0000313" key="2">
    <source>
        <dbReference type="EMBL" id="CAB4363587.1"/>
    </source>
</evidence>
<dbReference type="InterPro" id="IPR023509">
    <property type="entry name" value="DTD-like_sf"/>
</dbReference>
<dbReference type="EMBL" id="CAEZYF010000006">
    <property type="protein sequence ID" value="CAB4720414.1"/>
    <property type="molecule type" value="Genomic_DNA"/>
</dbReference>
<dbReference type="InterPro" id="IPR003732">
    <property type="entry name" value="Daa-tRNA_deacyls_DTD"/>
</dbReference>
<dbReference type="NCBIfam" id="TIGR00256">
    <property type="entry name" value="D-aminoacyl-tRNA deacylase"/>
    <property type="match status" value="1"/>
</dbReference>
<dbReference type="Gene3D" id="3.50.80.10">
    <property type="entry name" value="D-tyrosyl-tRNA(Tyr) deacylase"/>
    <property type="match status" value="1"/>
</dbReference>
<dbReference type="Pfam" id="PF02580">
    <property type="entry name" value="Tyr_Deacylase"/>
    <property type="match status" value="1"/>
</dbReference>
<evidence type="ECO:0000313" key="5">
    <source>
        <dbReference type="EMBL" id="CAB4850938.1"/>
    </source>
</evidence>
<comment type="similarity">
    <text evidence="1">Belongs to the DTD family.</text>
</comment>
<reference evidence="6" key="1">
    <citation type="submission" date="2020-05" db="EMBL/GenBank/DDBJ databases">
        <authorList>
            <person name="Chiriac C."/>
            <person name="Salcher M."/>
            <person name="Ghai R."/>
            <person name="Kavagutti S V."/>
        </authorList>
    </citation>
    <scope>NUCLEOTIDE SEQUENCE</scope>
</reference>
<dbReference type="FunFam" id="3.50.80.10:FF:000001">
    <property type="entry name" value="D-aminoacyl-tRNA deacylase"/>
    <property type="match status" value="1"/>
</dbReference>
<dbReference type="EMBL" id="CAFBOL010000008">
    <property type="protein sequence ID" value="CAB4977037.1"/>
    <property type="molecule type" value="Genomic_DNA"/>
</dbReference>
<dbReference type="EMBL" id="CAFBIY010000067">
    <property type="protein sequence ID" value="CAB4850938.1"/>
    <property type="molecule type" value="Genomic_DNA"/>
</dbReference>
<evidence type="ECO:0000313" key="3">
    <source>
        <dbReference type="EMBL" id="CAB4720414.1"/>
    </source>
</evidence>
<dbReference type="GO" id="GO:0051500">
    <property type="term" value="F:D-tyrosyl-tRNA(Tyr) deacylase activity"/>
    <property type="evidence" value="ECO:0007669"/>
    <property type="project" value="TreeGrafter"/>
</dbReference>
<dbReference type="PANTHER" id="PTHR10472:SF5">
    <property type="entry name" value="D-AMINOACYL-TRNA DEACYLASE 1"/>
    <property type="match status" value="1"/>
</dbReference>
<protein>
    <submittedName>
        <fullName evidence="6">Unannotated protein</fullName>
    </submittedName>
</protein>
<accession>A0A6J7IBR4</accession>
<evidence type="ECO:0000256" key="1">
    <source>
        <dbReference type="ARBA" id="ARBA00009673"/>
    </source>
</evidence>
<sequence length="132" mass="14204">MVGGETVGEIGQGLCVLVGVTHDDTPAHARKLAEKLWNLRVMDDNAGVMNLSVADTTRAVLVVSQFTLYGDANGGRRPSWIAAARPEHAEPLVRMVVEHLQSLGATVATGRFRTEMLVDIRNDGPVTVMVEV</sequence>
<name>A0A6J7IBR4_9ZZZZ</name>
<dbReference type="EMBL" id="CAFAAV010000026">
    <property type="protein sequence ID" value="CAB4807696.1"/>
    <property type="molecule type" value="Genomic_DNA"/>
</dbReference>
<dbReference type="EMBL" id="CAFBMT010000006">
    <property type="protein sequence ID" value="CAB4928553.1"/>
    <property type="molecule type" value="Genomic_DNA"/>
</dbReference>
<dbReference type="GO" id="GO:0005737">
    <property type="term" value="C:cytoplasm"/>
    <property type="evidence" value="ECO:0007669"/>
    <property type="project" value="InterPro"/>
</dbReference>
<dbReference type="AlphaFoldDB" id="A0A6J7IBR4"/>
<evidence type="ECO:0000313" key="6">
    <source>
        <dbReference type="EMBL" id="CAB4928553.1"/>
    </source>
</evidence>
<proteinExistence type="inferred from homology"/>
<gene>
    <name evidence="3" type="ORF">UFOPK2656_01292</name>
    <name evidence="4" type="ORF">UFOPK3099_00520</name>
    <name evidence="5" type="ORF">UFOPK3267_01351</name>
    <name evidence="6" type="ORF">UFOPK3651_01323</name>
    <name evidence="7" type="ORF">UFOPK3931_00560</name>
    <name evidence="2" type="ORF">UFOPK4189_01365</name>
</gene>
<dbReference type="EMBL" id="CAESGF010000006">
    <property type="protein sequence ID" value="CAB4363587.1"/>
    <property type="molecule type" value="Genomic_DNA"/>
</dbReference>
<evidence type="ECO:0000313" key="7">
    <source>
        <dbReference type="EMBL" id="CAB4977037.1"/>
    </source>
</evidence>
<evidence type="ECO:0000313" key="4">
    <source>
        <dbReference type="EMBL" id="CAB4807696.1"/>
    </source>
</evidence>